<protein>
    <submittedName>
        <fullName evidence="2">Uncharacterized protein</fullName>
    </submittedName>
</protein>
<evidence type="ECO:0000313" key="2">
    <source>
        <dbReference type="EMBL" id="KAJ8268038.1"/>
    </source>
</evidence>
<dbReference type="Proteomes" id="UP001152803">
    <property type="component" value="Unassembled WGS sequence"/>
</dbReference>
<organism evidence="2 3">
    <name type="scientific">Conger conger</name>
    <name type="common">Conger eel</name>
    <name type="synonym">Muraena conger</name>
    <dbReference type="NCBI Taxonomy" id="82655"/>
    <lineage>
        <taxon>Eukaryota</taxon>
        <taxon>Metazoa</taxon>
        <taxon>Chordata</taxon>
        <taxon>Craniata</taxon>
        <taxon>Vertebrata</taxon>
        <taxon>Euteleostomi</taxon>
        <taxon>Actinopterygii</taxon>
        <taxon>Neopterygii</taxon>
        <taxon>Teleostei</taxon>
        <taxon>Anguilliformes</taxon>
        <taxon>Congridae</taxon>
        <taxon>Conger</taxon>
    </lineage>
</organism>
<evidence type="ECO:0000256" key="1">
    <source>
        <dbReference type="SAM" id="MobiDB-lite"/>
    </source>
</evidence>
<keyword evidence="3" id="KW-1185">Reference proteome</keyword>
<gene>
    <name evidence="2" type="ORF">COCON_G00132100</name>
</gene>
<evidence type="ECO:0000313" key="3">
    <source>
        <dbReference type="Proteomes" id="UP001152803"/>
    </source>
</evidence>
<accession>A0A9Q1DE53</accession>
<dbReference type="AlphaFoldDB" id="A0A9Q1DE53"/>
<name>A0A9Q1DE53_CONCO</name>
<sequence length="74" mass="7883">MMILLQTSHDRGPPSREVLSPAGPTGEGTPAPFSGGWSSDWLPDRAKTSQTQALTRDRHIGAEVSSKPLFPTAP</sequence>
<feature type="compositionally biased region" description="Low complexity" evidence="1">
    <location>
        <begin position="21"/>
        <end position="32"/>
    </location>
</feature>
<feature type="region of interest" description="Disordered" evidence="1">
    <location>
        <begin position="1"/>
        <end position="74"/>
    </location>
</feature>
<comment type="caution">
    <text evidence="2">The sequence shown here is derived from an EMBL/GenBank/DDBJ whole genome shotgun (WGS) entry which is preliminary data.</text>
</comment>
<reference evidence="2" key="1">
    <citation type="journal article" date="2023" name="Science">
        <title>Genome structures resolve the early diversification of teleost fishes.</title>
        <authorList>
            <person name="Parey E."/>
            <person name="Louis A."/>
            <person name="Montfort J."/>
            <person name="Bouchez O."/>
            <person name="Roques C."/>
            <person name="Iampietro C."/>
            <person name="Lluch J."/>
            <person name="Castinel A."/>
            <person name="Donnadieu C."/>
            <person name="Desvignes T."/>
            <person name="Floi Bucao C."/>
            <person name="Jouanno E."/>
            <person name="Wen M."/>
            <person name="Mejri S."/>
            <person name="Dirks R."/>
            <person name="Jansen H."/>
            <person name="Henkel C."/>
            <person name="Chen W.J."/>
            <person name="Zahm M."/>
            <person name="Cabau C."/>
            <person name="Klopp C."/>
            <person name="Thompson A.W."/>
            <person name="Robinson-Rechavi M."/>
            <person name="Braasch I."/>
            <person name="Lecointre G."/>
            <person name="Bobe J."/>
            <person name="Postlethwait J.H."/>
            <person name="Berthelot C."/>
            <person name="Roest Crollius H."/>
            <person name="Guiguen Y."/>
        </authorList>
    </citation>
    <scope>NUCLEOTIDE SEQUENCE</scope>
    <source>
        <strain evidence="2">Concon-B</strain>
    </source>
</reference>
<dbReference type="EMBL" id="JAFJMO010000009">
    <property type="protein sequence ID" value="KAJ8268038.1"/>
    <property type="molecule type" value="Genomic_DNA"/>
</dbReference>
<proteinExistence type="predicted"/>